<gene>
    <name evidence="3" type="ORF">FHT02_001534</name>
</gene>
<feature type="chain" id="PRO_5032284013" description="PepSY domain-containing protein" evidence="2">
    <location>
        <begin position="34"/>
        <end position="114"/>
    </location>
</feature>
<accession>A0A840YLH2</accession>
<dbReference type="AlphaFoldDB" id="A0A840YLH2"/>
<sequence length="114" mass="12245">MADPYAMPMRMLVLPVLCACLAAAALSGAAAWAGVGAPQDHGQSAASQRRQTGQNLPAREIERRVIPRMPGAQYLGFDYDPGTEIYTLKFLRNGSVIWVDADGRSGRILRTAGN</sequence>
<feature type="compositionally biased region" description="Polar residues" evidence="1">
    <location>
        <begin position="41"/>
        <end position="55"/>
    </location>
</feature>
<comment type="caution">
    <text evidence="3">The sequence shown here is derived from an EMBL/GenBank/DDBJ whole genome shotgun (WGS) entry which is preliminary data.</text>
</comment>
<organism evidence="3 4">
    <name type="scientific">Sphingomonas xinjiangensis</name>
    <dbReference type="NCBI Taxonomy" id="643568"/>
    <lineage>
        <taxon>Bacteria</taxon>
        <taxon>Pseudomonadati</taxon>
        <taxon>Pseudomonadota</taxon>
        <taxon>Alphaproteobacteria</taxon>
        <taxon>Sphingomonadales</taxon>
        <taxon>Sphingomonadaceae</taxon>
        <taxon>Sphingomonas</taxon>
    </lineage>
</organism>
<evidence type="ECO:0000313" key="4">
    <source>
        <dbReference type="Proteomes" id="UP000527143"/>
    </source>
</evidence>
<dbReference type="Proteomes" id="UP000527143">
    <property type="component" value="Unassembled WGS sequence"/>
</dbReference>
<protein>
    <recommendedName>
        <fullName evidence="5">PepSY domain-containing protein</fullName>
    </recommendedName>
</protein>
<evidence type="ECO:0000256" key="1">
    <source>
        <dbReference type="SAM" id="MobiDB-lite"/>
    </source>
</evidence>
<feature type="signal peptide" evidence="2">
    <location>
        <begin position="1"/>
        <end position="33"/>
    </location>
</feature>
<feature type="region of interest" description="Disordered" evidence="1">
    <location>
        <begin position="35"/>
        <end position="60"/>
    </location>
</feature>
<evidence type="ECO:0000313" key="3">
    <source>
        <dbReference type="EMBL" id="MBB5710306.1"/>
    </source>
</evidence>
<name>A0A840YLH2_9SPHN</name>
<proteinExistence type="predicted"/>
<dbReference type="RefSeq" id="WP_184086099.1">
    <property type="nucleotide sequence ID" value="NZ_JACIJF010000003.1"/>
</dbReference>
<dbReference type="EMBL" id="JACIJF010000003">
    <property type="protein sequence ID" value="MBB5710306.1"/>
    <property type="molecule type" value="Genomic_DNA"/>
</dbReference>
<evidence type="ECO:0008006" key="5">
    <source>
        <dbReference type="Google" id="ProtNLM"/>
    </source>
</evidence>
<reference evidence="3 4" key="1">
    <citation type="submission" date="2020-08" db="EMBL/GenBank/DDBJ databases">
        <title>Genomic Encyclopedia of Type Strains, Phase IV (KMG-IV): sequencing the most valuable type-strain genomes for metagenomic binning, comparative biology and taxonomic classification.</title>
        <authorList>
            <person name="Goeker M."/>
        </authorList>
    </citation>
    <scope>NUCLEOTIDE SEQUENCE [LARGE SCALE GENOMIC DNA]</scope>
    <source>
        <strain evidence="3 4">DSM 26736</strain>
    </source>
</reference>
<evidence type="ECO:0000256" key="2">
    <source>
        <dbReference type="SAM" id="SignalP"/>
    </source>
</evidence>
<keyword evidence="2" id="KW-0732">Signal</keyword>
<keyword evidence="4" id="KW-1185">Reference proteome</keyword>